<evidence type="ECO:0000256" key="1">
    <source>
        <dbReference type="SAM" id="Phobius"/>
    </source>
</evidence>
<dbReference type="Proteomes" id="UP000823388">
    <property type="component" value="Chromosome 3K"/>
</dbReference>
<feature type="transmembrane region" description="Helical" evidence="1">
    <location>
        <begin position="21"/>
        <end position="40"/>
    </location>
</feature>
<keyword evidence="3" id="KW-1185">Reference proteome</keyword>
<proteinExistence type="predicted"/>
<keyword evidence="1" id="KW-0472">Membrane</keyword>
<evidence type="ECO:0000313" key="3">
    <source>
        <dbReference type="Proteomes" id="UP000823388"/>
    </source>
</evidence>
<keyword evidence="1" id="KW-1133">Transmembrane helix</keyword>
<evidence type="ECO:0000313" key="2">
    <source>
        <dbReference type="EMBL" id="KAG2630421.1"/>
    </source>
</evidence>
<organism evidence="2 3">
    <name type="scientific">Panicum virgatum</name>
    <name type="common">Blackwell switchgrass</name>
    <dbReference type="NCBI Taxonomy" id="38727"/>
    <lineage>
        <taxon>Eukaryota</taxon>
        <taxon>Viridiplantae</taxon>
        <taxon>Streptophyta</taxon>
        <taxon>Embryophyta</taxon>
        <taxon>Tracheophyta</taxon>
        <taxon>Spermatophyta</taxon>
        <taxon>Magnoliopsida</taxon>
        <taxon>Liliopsida</taxon>
        <taxon>Poales</taxon>
        <taxon>Poaceae</taxon>
        <taxon>PACMAD clade</taxon>
        <taxon>Panicoideae</taxon>
        <taxon>Panicodae</taxon>
        <taxon>Paniceae</taxon>
        <taxon>Panicinae</taxon>
        <taxon>Panicum</taxon>
        <taxon>Panicum sect. Hiantes</taxon>
    </lineage>
</organism>
<sequence length="222" mass="23635">MAVLLSRRIRCVQAFIDGGGFGWAVVFGEGAVICFCLLHFHSGGRAESLSGADAAGGLGASSSGDGGTSFALGNTDGRWICSGAGVGYVFLSFVAKGNRLVPATHLLPGLLLRLATVGSFSVWRRLGRQDRFSSSSFGAVRMAVFFQRNRGAGGGLRCWLLQLLPKSWSPPARWKVELAGLPLEEVAGVEADEGNIHWGCVCVFYLYRGVSCKITGMYCFPM</sequence>
<reference evidence="2" key="1">
    <citation type="submission" date="2020-05" db="EMBL/GenBank/DDBJ databases">
        <title>WGS assembly of Panicum virgatum.</title>
        <authorList>
            <person name="Lovell J.T."/>
            <person name="Jenkins J."/>
            <person name="Shu S."/>
            <person name="Juenger T.E."/>
            <person name="Schmutz J."/>
        </authorList>
    </citation>
    <scope>NUCLEOTIDE SEQUENCE</scope>
    <source>
        <strain evidence="2">AP13</strain>
    </source>
</reference>
<accession>A0A8T0V174</accession>
<dbReference type="AlphaFoldDB" id="A0A8T0V174"/>
<gene>
    <name evidence="2" type="ORF">PVAP13_3KG488001</name>
</gene>
<comment type="caution">
    <text evidence="2">The sequence shown here is derived from an EMBL/GenBank/DDBJ whole genome shotgun (WGS) entry which is preliminary data.</text>
</comment>
<protein>
    <submittedName>
        <fullName evidence="2">Uncharacterized protein</fullName>
    </submittedName>
</protein>
<dbReference type="EMBL" id="CM029041">
    <property type="protein sequence ID" value="KAG2630421.1"/>
    <property type="molecule type" value="Genomic_DNA"/>
</dbReference>
<name>A0A8T0V174_PANVG</name>
<keyword evidence="1" id="KW-0812">Transmembrane</keyword>
<feature type="transmembrane region" description="Helical" evidence="1">
    <location>
        <begin position="106"/>
        <end position="123"/>
    </location>
</feature>